<keyword evidence="1" id="KW-1133">Transmembrane helix</keyword>
<evidence type="ECO:0000256" key="1">
    <source>
        <dbReference type="SAM" id="Phobius"/>
    </source>
</evidence>
<keyword evidence="1" id="KW-0472">Membrane</keyword>
<dbReference type="Proteomes" id="UP000187097">
    <property type="component" value="Chromosome"/>
</dbReference>
<feature type="transmembrane region" description="Helical" evidence="1">
    <location>
        <begin position="38"/>
        <end position="59"/>
    </location>
</feature>
<dbReference type="EMBL" id="CP047493">
    <property type="protein sequence ID" value="UXW01949.1"/>
    <property type="molecule type" value="Genomic_DNA"/>
</dbReference>
<dbReference type="InterPro" id="IPR048130">
    <property type="entry name" value="T6SS_ExIF-like"/>
</dbReference>
<proteinExistence type="predicted"/>
<dbReference type="NCBIfam" id="NF041560">
    <property type="entry name" value="T6SS_Burk_ExIF"/>
    <property type="match status" value="1"/>
</dbReference>
<gene>
    <name evidence="2" type="ORF">IXO792_14015</name>
</gene>
<keyword evidence="1" id="KW-0812">Transmembrane</keyword>
<protein>
    <recommendedName>
        <fullName evidence="4">ISXo2 transposase</fullName>
    </recommendedName>
</protein>
<evidence type="ECO:0008006" key="4">
    <source>
        <dbReference type="Google" id="ProtNLM"/>
    </source>
</evidence>
<accession>A0AAJ5SPC9</accession>
<dbReference type="AlphaFoldDB" id="A0AAJ5SPC9"/>
<evidence type="ECO:0000313" key="2">
    <source>
        <dbReference type="EMBL" id="UXW01949.1"/>
    </source>
</evidence>
<organism evidence="2 3">
    <name type="scientific">Xanthomonas oryzae pv. oryzae</name>
    <dbReference type="NCBI Taxonomy" id="64187"/>
    <lineage>
        <taxon>Bacteria</taxon>
        <taxon>Pseudomonadati</taxon>
        <taxon>Pseudomonadota</taxon>
        <taxon>Gammaproteobacteria</taxon>
        <taxon>Lysobacterales</taxon>
        <taxon>Lysobacteraceae</taxon>
        <taxon>Xanthomonas</taxon>
    </lineage>
</organism>
<name>A0AAJ5SPC9_XANOO</name>
<evidence type="ECO:0000313" key="3">
    <source>
        <dbReference type="Proteomes" id="UP000187097"/>
    </source>
</evidence>
<reference evidence="2" key="1">
    <citation type="submission" date="2015-01" db="EMBL/GenBank/DDBJ databases">
        <authorList>
            <person name="Midha S."/>
            <person name="Anil M.G."/>
            <person name="Mishra D."/>
            <person name="Brahma K."/>
            <person name="Laha G.S."/>
            <person name="Sundaram R.M."/>
            <person name="Sonti R.V."/>
            <person name="Patil P.B."/>
        </authorList>
    </citation>
    <scope>NUCLEOTIDE SEQUENCE</scope>
    <source>
        <strain evidence="2">IXO792</strain>
    </source>
</reference>
<feature type="transmembrane region" description="Helical" evidence="1">
    <location>
        <begin position="141"/>
        <end position="162"/>
    </location>
</feature>
<sequence>MMENPNAHAMVLMGTLSNVTQKNTTAEIFFRSSDSDGMAATGVVAAAMGLSGAAAGMAAMSMDEMKEPVCHVSFDIDGKHVEAVLWNWPFKNGDEVQVVVEPAPNGGYTGFAVLDPKDRVIVLYPHVSAGRKSHWKNVLKLSLLGGMSINIIMCALMIFTYLRSQSIGTDSMLIITGTGCLGVFAIFLWVGYSIGKRFLPFIEMAEPIFKLLGWKDVGNINLRKITKEKKKLTDPTAMGDSYFRY</sequence>
<feature type="transmembrane region" description="Helical" evidence="1">
    <location>
        <begin position="174"/>
        <end position="194"/>
    </location>
</feature>
<reference evidence="2" key="2">
    <citation type="submission" date="2020-01" db="EMBL/GenBank/DDBJ databases">
        <title>Complete genome investigation of Xanthomonas oryzae strains.</title>
        <authorList>
            <person name="Kaur A."/>
            <person name="Bansal K."/>
            <person name="Patil P.B."/>
        </authorList>
    </citation>
    <scope>NUCLEOTIDE SEQUENCE</scope>
    <source>
        <strain evidence="2">IXO792</strain>
    </source>
</reference>